<dbReference type="eggNOG" id="ENOG502T5AH">
    <property type="taxonomic scope" value="Eukaryota"/>
</dbReference>
<dbReference type="InParanoid" id="Q2HAQ8"/>
<evidence type="ECO:0000259" key="2">
    <source>
        <dbReference type="Pfam" id="PF12776"/>
    </source>
</evidence>
<dbReference type="AlphaFoldDB" id="Q2HAQ8"/>
<dbReference type="EMBL" id="CH408030">
    <property type="protein sequence ID" value="EAQ90761.1"/>
    <property type="molecule type" value="Genomic_DNA"/>
</dbReference>
<name>Q2HAQ8_CHAGB</name>
<keyword evidence="4" id="KW-1185">Reference proteome</keyword>
<dbReference type="PANTHER" id="PTHR46929">
    <property type="entry name" value="EXPRESSED PROTEIN"/>
    <property type="match status" value="1"/>
</dbReference>
<dbReference type="RefSeq" id="XP_001229212.1">
    <property type="nucleotide sequence ID" value="XM_001229211.1"/>
</dbReference>
<feature type="compositionally biased region" description="Polar residues" evidence="1">
    <location>
        <begin position="75"/>
        <end position="86"/>
    </location>
</feature>
<gene>
    <name evidence="3" type="ORF">CHGG_02696</name>
</gene>
<dbReference type="VEuPathDB" id="FungiDB:CHGG_02696"/>
<sequence length="413" mass="45556">MEVGQLINLADDDVDGPRDGQIPDCEAQVDGARASEPASHPVRSWQENEDIANLTANLFNDNDDLHYVSSRYYSTDDLSQPPTEASATEAIATPSPSTRKRPRQKSLAIRPTQNKRKKTAPKKEDCKLVFSREITTRVMQLFLDETRAGALKDTKASFQKPAMERILKAMEAEFPRFTWAVDKVRAKYKNERRRYRMLLTLLAISGVNFSHETGLPSAPDNVWKSFLKKYPKANWLRTTSIGDRDVYAEVYHNEKASGRHIKEARQLVGPGRVLDDPDIDVDDFSAVEDSSGDTDTDDPDDNTDDEDNIEAVAAPRTPVPRGAARPRRSREPGVMAVADSIGRLAESNTTSTTRVVTELAGADDIRMALKDFQEGFAGSLDGDEISTVPRANPAIAAIALTKTTPSSPSPLAL</sequence>
<feature type="compositionally biased region" description="Acidic residues" evidence="1">
    <location>
        <begin position="276"/>
        <end position="309"/>
    </location>
</feature>
<dbReference type="HOGENOM" id="CLU_665646_0_0_1"/>
<dbReference type="OMA" id="ANWLRTT"/>
<dbReference type="Proteomes" id="UP000001056">
    <property type="component" value="Unassembled WGS sequence"/>
</dbReference>
<protein>
    <recommendedName>
        <fullName evidence="2">Myb/SANT-like domain-containing protein</fullName>
    </recommendedName>
</protein>
<accession>Q2HAQ8</accession>
<dbReference type="GeneID" id="4389557"/>
<reference evidence="4" key="1">
    <citation type="journal article" date="2015" name="Genome Announc.">
        <title>Draft genome sequence of the cellulolytic fungus Chaetomium globosum.</title>
        <authorList>
            <person name="Cuomo C.A."/>
            <person name="Untereiner W.A."/>
            <person name="Ma L.-J."/>
            <person name="Grabherr M."/>
            <person name="Birren B.W."/>
        </authorList>
    </citation>
    <scope>NUCLEOTIDE SEQUENCE [LARGE SCALE GENOMIC DNA]</scope>
    <source>
        <strain evidence="4">ATCC 6205 / CBS 148.51 / DSM 1962 / NBRC 6347 / NRRL 1970</strain>
    </source>
</reference>
<dbReference type="Pfam" id="PF12776">
    <property type="entry name" value="Myb_DNA-bind_3"/>
    <property type="match status" value="1"/>
</dbReference>
<evidence type="ECO:0000313" key="3">
    <source>
        <dbReference type="EMBL" id="EAQ90761.1"/>
    </source>
</evidence>
<feature type="region of interest" description="Disordered" evidence="1">
    <location>
        <begin position="1"/>
        <end position="44"/>
    </location>
</feature>
<evidence type="ECO:0000313" key="4">
    <source>
        <dbReference type="Proteomes" id="UP000001056"/>
    </source>
</evidence>
<evidence type="ECO:0000256" key="1">
    <source>
        <dbReference type="SAM" id="MobiDB-lite"/>
    </source>
</evidence>
<dbReference type="OrthoDB" id="4775210at2759"/>
<feature type="region of interest" description="Disordered" evidence="1">
    <location>
        <begin position="268"/>
        <end position="333"/>
    </location>
</feature>
<feature type="region of interest" description="Disordered" evidence="1">
    <location>
        <begin position="75"/>
        <end position="123"/>
    </location>
</feature>
<proteinExistence type="predicted"/>
<feature type="domain" description="Myb/SANT-like" evidence="2">
    <location>
        <begin position="134"/>
        <end position="225"/>
    </location>
</feature>
<dbReference type="PANTHER" id="PTHR46929:SF3">
    <property type="entry name" value="MYB_SANT-LIKE DOMAIN-CONTAINING PROTEIN"/>
    <property type="match status" value="1"/>
</dbReference>
<dbReference type="InterPro" id="IPR024752">
    <property type="entry name" value="Myb/SANT-like_dom"/>
</dbReference>
<organism evidence="3 4">
    <name type="scientific">Chaetomium globosum (strain ATCC 6205 / CBS 148.51 / DSM 1962 / NBRC 6347 / NRRL 1970)</name>
    <name type="common">Soil fungus</name>
    <dbReference type="NCBI Taxonomy" id="306901"/>
    <lineage>
        <taxon>Eukaryota</taxon>
        <taxon>Fungi</taxon>
        <taxon>Dikarya</taxon>
        <taxon>Ascomycota</taxon>
        <taxon>Pezizomycotina</taxon>
        <taxon>Sordariomycetes</taxon>
        <taxon>Sordariomycetidae</taxon>
        <taxon>Sordariales</taxon>
        <taxon>Chaetomiaceae</taxon>
        <taxon>Chaetomium</taxon>
    </lineage>
</organism>